<evidence type="ECO:0000313" key="2">
    <source>
        <dbReference type="EMBL" id="PKV18106.1"/>
    </source>
</evidence>
<gene>
    <name evidence="1" type="ORF">XpruCFBP8353_01525</name>
    <name evidence="2" type="ORF">XpruCFBP8354_01525</name>
</gene>
<proteinExistence type="predicted"/>
<dbReference type="EMBL" id="PHKV01000001">
    <property type="protein sequence ID" value="PKV13826.1"/>
    <property type="molecule type" value="Genomic_DNA"/>
</dbReference>
<sequence length="86" mass="9564">MAPETPTFLVVECTPALAIDVGQIAGVRPLTRSAKRPSASAVRTITMHVRYGLFSRKRSAAVRQTRSELAQGAVKAMRFVRFFSRW</sequence>
<name>A0A2N3RMU3_9XANT</name>
<protein>
    <submittedName>
        <fullName evidence="1">Uncharacterized protein</fullName>
    </submittedName>
</protein>
<dbReference type="Proteomes" id="UP000233720">
    <property type="component" value="Unassembled WGS sequence"/>
</dbReference>
<evidence type="ECO:0000313" key="4">
    <source>
        <dbReference type="Proteomes" id="UP000233748"/>
    </source>
</evidence>
<dbReference type="EMBL" id="PHKW01000001">
    <property type="protein sequence ID" value="PKV18106.1"/>
    <property type="molecule type" value="Genomic_DNA"/>
</dbReference>
<evidence type="ECO:0000313" key="3">
    <source>
        <dbReference type="Proteomes" id="UP000233720"/>
    </source>
</evidence>
<dbReference type="AlphaFoldDB" id="A0A2N3RMU3"/>
<dbReference type="RefSeq" id="WP_101361622.1">
    <property type="nucleotide sequence ID" value="NZ_PHKV01000001.1"/>
</dbReference>
<comment type="caution">
    <text evidence="1">The sequence shown here is derived from an EMBL/GenBank/DDBJ whole genome shotgun (WGS) entry which is preliminary data.</text>
</comment>
<dbReference type="Proteomes" id="UP000233748">
    <property type="component" value="Unassembled WGS sequence"/>
</dbReference>
<organism evidence="1 3">
    <name type="scientific">Xanthomonas prunicola</name>
    <dbReference type="NCBI Taxonomy" id="2053930"/>
    <lineage>
        <taxon>Bacteria</taxon>
        <taxon>Pseudomonadati</taxon>
        <taxon>Pseudomonadota</taxon>
        <taxon>Gammaproteobacteria</taxon>
        <taxon>Lysobacterales</taxon>
        <taxon>Lysobacteraceae</taxon>
        <taxon>Xanthomonas</taxon>
    </lineage>
</organism>
<accession>A0A2N3RMU3</accession>
<evidence type="ECO:0000313" key="1">
    <source>
        <dbReference type="EMBL" id="PKV13826.1"/>
    </source>
</evidence>
<reference evidence="3 4" key="1">
    <citation type="submission" date="2017-11" db="EMBL/GenBank/DDBJ databases">
        <title>Xanthomonas prunicola sp. nov., a novel pathogen that affects nectarine (Prunus persica var. nectarine) trees.</title>
        <authorList>
            <person name="Lopez M."/>
            <person name="Lopez-Soriano P."/>
            <person name="Garita-Cambronero J."/>
            <person name="Beltran C."/>
            <person name="Taghouti G."/>
            <person name="Portier P."/>
            <person name="Cubero J."/>
            <person name="Fischer-Le Saux M."/>
            <person name="Marco-Noales E."/>
        </authorList>
    </citation>
    <scope>NUCLEOTIDE SEQUENCE [LARGE SCALE GENOMIC DNA]</scope>
    <source>
        <strain evidence="1 3">CFBP8353</strain>
        <strain evidence="2 4">CFBP8354</strain>
    </source>
</reference>
<keyword evidence="4" id="KW-1185">Reference proteome</keyword>